<evidence type="ECO:0000313" key="4">
    <source>
        <dbReference type="EMBL" id="QBY51734.1"/>
    </source>
</evidence>
<evidence type="ECO:0000256" key="1">
    <source>
        <dbReference type="SAM" id="MobiDB-lite"/>
    </source>
</evidence>
<dbReference type="KEGG" id="cox:E0W60_10710"/>
<dbReference type="Pfam" id="PF12146">
    <property type="entry name" value="Hydrolase_4"/>
    <property type="match status" value="1"/>
</dbReference>
<dbReference type="Gene3D" id="3.40.50.1820">
    <property type="entry name" value="alpha/beta hydrolase"/>
    <property type="match status" value="1"/>
</dbReference>
<dbReference type="InterPro" id="IPR022742">
    <property type="entry name" value="Hydrolase_4"/>
</dbReference>
<keyword evidence="4" id="KW-0378">Hydrolase</keyword>
<keyword evidence="2" id="KW-0812">Transmembrane</keyword>
<evidence type="ECO:0000313" key="5">
    <source>
        <dbReference type="Proteomes" id="UP000295294"/>
    </source>
</evidence>
<feature type="transmembrane region" description="Helical" evidence="2">
    <location>
        <begin position="22"/>
        <end position="42"/>
    </location>
</feature>
<dbReference type="PANTHER" id="PTHR12277">
    <property type="entry name" value="ALPHA/BETA HYDROLASE DOMAIN-CONTAINING PROTEIN"/>
    <property type="match status" value="1"/>
</dbReference>
<dbReference type="GO" id="GO:0016787">
    <property type="term" value="F:hydrolase activity"/>
    <property type="evidence" value="ECO:0007669"/>
    <property type="project" value="UniProtKB-KW"/>
</dbReference>
<dbReference type="PANTHER" id="PTHR12277:SF81">
    <property type="entry name" value="PROTEIN ABHD13"/>
    <property type="match status" value="1"/>
</dbReference>
<protein>
    <submittedName>
        <fullName evidence="4">Alpha/beta fold hydrolase</fullName>
    </submittedName>
</protein>
<accession>A0A4P7L7S1</accession>
<evidence type="ECO:0000259" key="3">
    <source>
        <dbReference type="Pfam" id="PF12146"/>
    </source>
</evidence>
<reference evidence="4 5" key="1">
    <citation type="submission" date="2019-03" db="EMBL/GenBank/DDBJ databases">
        <title>Efficiently degradation of phenoxyalkanoic acid herbicides by Cupriavidus oxalaticus strain X32.</title>
        <authorList>
            <person name="Sheng X."/>
        </authorList>
    </citation>
    <scope>NUCLEOTIDE SEQUENCE [LARGE SCALE GENOMIC DNA]</scope>
    <source>
        <strain evidence="4 5">X32</strain>
    </source>
</reference>
<sequence length="340" mass="36663">MFDTPHPDPAATVPAPAAPGTLRWLAVAAGVALAAGVARHLLFRAVERKAFVTRTDETSTGTPVPWSSMPVRHTTFASGDRELHARFVPAARHDAPALMVCHGDNETLADWLPVQALLAESGIASFVFDYSGYGRSSGRPSVRHLRQDAMTAYRQFVAAAPAASRRVVLGHSLGSGILLDVARHFAPQPDGYVIAAGFSSARRAAVQTGRVPAWAAWLLPDPWNNAARASRLERPLLVVHSRADAVFAHVHAERVAAAARHLHQLVMHDAMPHGAAIEPDHIAAFWSPIVRYVHELDTLPQHETGARVEVVEAGGECSQGRNPLENPHKNSDPMRVPGKQ</sequence>
<organism evidence="4 5">
    <name type="scientific">Cupriavidus oxalaticus</name>
    <dbReference type="NCBI Taxonomy" id="96344"/>
    <lineage>
        <taxon>Bacteria</taxon>
        <taxon>Pseudomonadati</taxon>
        <taxon>Pseudomonadota</taxon>
        <taxon>Betaproteobacteria</taxon>
        <taxon>Burkholderiales</taxon>
        <taxon>Burkholderiaceae</taxon>
        <taxon>Cupriavidus</taxon>
    </lineage>
</organism>
<dbReference type="Proteomes" id="UP000295294">
    <property type="component" value="Chromosome 1"/>
</dbReference>
<dbReference type="STRING" id="1349762.GCA_001592245_03997"/>
<dbReference type="OrthoDB" id="9777090at2"/>
<proteinExistence type="predicted"/>
<name>A0A4P7L7S1_9BURK</name>
<dbReference type="AlphaFoldDB" id="A0A4P7L7S1"/>
<keyword evidence="2" id="KW-1133">Transmembrane helix</keyword>
<feature type="domain" description="Serine aminopeptidase S33" evidence="3">
    <location>
        <begin position="97"/>
        <end position="220"/>
    </location>
</feature>
<dbReference type="InterPro" id="IPR029058">
    <property type="entry name" value="AB_hydrolase_fold"/>
</dbReference>
<dbReference type="SUPFAM" id="SSF53474">
    <property type="entry name" value="alpha/beta-Hydrolases"/>
    <property type="match status" value="1"/>
</dbReference>
<feature type="region of interest" description="Disordered" evidence="1">
    <location>
        <begin position="316"/>
        <end position="340"/>
    </location>
</feature>
<keyword evidence="2" id="KW-0472">Membrane</keyword>
<gene>
    <name evidence="4" type="ORF">E0W60_10710</name>
</gene>
<evidence type="ECO:0000256" key="2">
    <source>
        <dbReference type="SAM" id="Phobius"/>
    </source>
</evidence>
<dbReference type="EMBL" id="CP038634">
    <property type="protein sequence ID" value="QBY51734.1"/>
    <property type="molecule type" value="Genomic_DNA"/>
</dbReference>